<reference evidence="4 5" key="1">
    <citation type="journal article" date="2016" name="Environ. Microbiol.">
        <title>Genomic resolution of a cold subsurface aquifer community provides metabolic insights for novel microbes adapted to high CO concentrations.</title>
        <authorList>
            <person name="Probst A.J."/>
            <person name="Castelle C.J."/>
            <person name="Singh A."/>
            <person name="Brown C.T."/>
            <person name="Anantharaman K."/>
            <person name="Sharon I."/>
            <person name="Hug L.A."/>
            <person name="Burstein D."/>
            <person name="Emerson J.B."/>
            <person name="Thomas B.C."/>
            <person name="Banfield J.F."/>
        </authorList>
    </citation>
    <scope>NUCLEOTIDE SEQUENCE [LARGE SCALE GENOMIC DNA]</scope>
    <source>
        <strain evidence="4">CG2_30_40_21</strain>
    </source>
</reference>
<dbReference type="InterPro" id="IPR017443">
    <property type="entry name" value="RuBisCO_lsu_fd_N"/>
</dbReference>
<comment type="similarity">
    <text evidence="1">Belongs to the RuBisCO large chain family.</text>
</comment>
<dbReference type="GO" id="GO:0000287">
    <property type="term" value="F:magnesium ion binding"/>
    <property type="evidence" value="ECO:0007669"/>
    <property type="project" value="InterPro"/>
</dbReference>
<feature type="domain" description="Ribulose bisphosphate carboxylase large subunit ferrodoxin-like N-terminal" evidence="3">
    <location>
        <begin position="9"/>
        <end position="98"/>
    </location>
</feature>
<dbReference type="SFLD" id="SFLDS00014">
    <property type="entry name" value="RuBisCO"/>
    <property type="match status" value="1"/>
</dbReference>
<feature type="domain" description="Ribulose bisphosphate carboxylase large subunit C-terminal" evidence="2">
    <location>
        <begin position="124"/>
        <end position="351"/>
    </location>
</feature>
<dbReference type="PANTHER" id="PTHR42704:SF17">
    <property type="entry name" value="RIBULOSE BISPHOSPHATE CARBOXYLASE LARGE CHAIN"/>
    <property type="match status" value="1"/>
</dbReference>
<dbReference type="PANTHER" id="PTHR42704">
    <property type="entry name" value="RIBULOSE BISPHOSPHATE CARBOXYLASE"/>
    <property type="match status" value="1"/>
</dbReference>
<gene>
    <name evidence="4" type="ORF">AUJ95_02645</name>
</gene>
<evidence type="ECO:0000313" key="5">
    <source>
        <dbReference type="Proteomes" id="UP000183085"/>
    </source>
</evidence>
<evidence type="ECO:0000259" key="3">
    <source>
        <dbReference type="Pfam" id="PF02788"/>
    </source>
</evidence>
<organism evidence="4 5">
    <name type="scientific">Candidatus Desantisbacteria bacterium CG2_30_40_21</name>
    <dbReference type="NCBI Taxonomy" id="1817895"/>
    <lineage>
        <taxon>Bacteria</taxon>
        <taxon>Candidatus Desantisiibacteriota</taxon>
    </lineage>
</organism>
<accession>A0A1J5E2N2</accession>
<evidence type="ECO:0000256" key="1">
    <source>
        <dbReference type="RuleBase" id="RU003834"/>
    </source>
</evidence>
<dbReference type="InterPro" id="IPR036376">
    <property type="entry name" value="RuBisCO_lsu_C_sf"/>
</dbReference>
<dbReference type="AlphaFoldDB" id="A0A1J5E2N2"/>
<dbReference type="STRING" id="1817895.AUJ95_02645"/>
<name>A0A1J5E2N2_9BACT</name>
<dbReference type="GO" id="GO:0015977">
    <property type="term" value="P:carbon fixation"/>
    <property type="evidence" value="ECO:0007669"/>
    <property type="project" value="InterPro"/>
</dbReference>
<evidence type="ECO:0008006" key="6">
    <source>
        <dbReference type="Google" id="ProtNLM"/>
    </source>
</evidence>
<dbReference type="SFLD" id="SFLDG00301">
    <property type="entry name" value="RuBisCO-like_proteins"/>
    <property type="match status" value="1"/>
</dbReference>
<dbReference type="Gene3D" id="3.20.20.110">
    <property type="entry name" value="Ribulose bisphosphate carboxylase, large subunit, C-terminal domain"/>
    <property type="match status" value="1"/>
</dbReference>
<dbReference type="SUPFAM" id="SSF51649">
    <property type="entry name" value="RuBisCo, C-terminal domain"/>
    <property type="match status" value="1"/>
</dbReference>
<dbReference type="Pfam" id="PF02788">
    <property type="entry name" value="RuBisCO_large_N"/>
    <property type="match status" value="1"/>
</dbReference>
<dbReference type="Gene3D" id="3.30.70.150">
    <property type="entry name" value="RuBisCO large subunit, N-terminal domain"/>
    <property type="match status" value="1"/>
</dbReference>
<dbReference type="SUPFAM" id="SSF54966">
    <property type="entry name" value="RuBisCO, large subunit, small (N-terminal) domain"/>
    <property type="match status" value="1"/>
</dbReference>
<dbReference type="Proteomes" id="UP000183085">
    <property type="component" value="Unassembled WGS sequence"/>
</dbReference>
<dbReference type="InterPro" id="IPR036422">
    <property type="entry name" value="RuBisCO_lsu_N_sf"/>
</dbReference>
<sequence>MRVKNRVANTSCLLVTYEIKASAGKTIQEMADDICIEQTVEVVKQLAQDKWIQENIIGRVEGISQTGDNIFSVIISYPDEITAYQLPQLLSVLYGNISLKSGIKLIGIEFSDSFLSHFSGPGFGIDGLRRLLNVENRPLLATALKPMGKTPEELAGLAYKLALGGIDIIKDDHGLVDHSFCPFKERVQCCLSAINKAEEETGKRVLYFPNITDTHEKLIDHAERGKEMGVGGFLISPLIVGLDIMRYLADNLGLPIMAHPALMGTLFHGISTEIVLGDLMRLAGADMVIYPNYGGRFPFTEKICQETGYALKKKMGGLKTAFPVPAGGIDIKNIKSLKQFYGNDVVFLIGSSLYVCSSNLTASVKDCIQHLSAYC</sequence>
<comment type="caution">
    <text evidence="4">The sequence shown here is derived from an EMBL/GenBank/DDBJ whole genome shotgun (WGS) entry which is preliminary data.</text>
</comment>
<evidence type="ECO:0000313" key="4">
    <source>
        <dbReference type="EMBL" id="OIP41875.1"/>
    </source>
</evidence>
<dbReference type="CDD" id="cd08210">
    <property type="entry name" value="RLP_RrRLP"/>
    <property type="match status" value="1"/>
</dbReference>
<dbReference type="GO" id="GO:0016984">
    <property type="term" value="F:ribulose-bisphosphate carboxylase activity"/>
    <property type="evidence" value="ECO:0007669"/>
    <property type="project" value="InterPro"/>
</dbReference>
<protein>
    <recommendedName>
        <fullName evidence="6">Ribulose 1,5-bisphosphate carboxylase</fullName>
    </recommendedName>
</protein>
<proteinExistence type="inferred from homology"/>
<dbReference type="InterPro" id="IPR033966">
    <property type="entry name" value="RuBisCO"/>
</dbReference>
<dbReference type="Pfam" id="PF00016">
    <property type="entry name" value="RuBisCO_large"/>
    <property type="match status" value="1"/>
</dbReference>
<dbReference type="InterPro" id="IPR000685">
    <property type="entry name" value="RuBisCO_lsu_C"/>
</dbReference>
<dbReference type="EMBL" id="MNYI01000068">
    <property type="protein sequence ID" value="OIP41875.1"/>
    <property type="molecule type" value="Genomic_DNA"/>
</dbReference>
<evidence type="ECO:0000259" key="2">
    <source>
        <dbReference type="Pfam" id="PF00016"/>
    </source>
</evidence>